<reference evidence="2" key="1">
    <citation type="submission" date="2021-08" db="EMBL/GenBank/DDBJ databases">
        <title>WGS assembly of Ceratopteris richardii.</title>
        <authorList>
            <person name="Marchant D.B."/>
            <person name="Chen G."/>
            <person name="Jenkins J."/>
            <person name="Shu S."/>
            <person name="Leebens-Mack J."/>
            <person name="Grimwood J."/>
            <person name="Schmutz J."/>
            <person name="Soltis P."/>
            <person name="Soltis D."/>
            <person name="Chen Z.-H."/>
        </authorList>
    </citation>
    <scope>NUCLEOTIDE SEQUENCE</scope>
    <source>
        <strain evidence="2">Whitten #5841</strain>
        <tissue evidence="2">Leaf</tissue>
    </source>
</reference>
<dbReference type="AlphaFoldDB" id="A0A8T2ST70"/>
<dbReference type="Proteomes" id="UP000825935">
    <property type="component" value="Chromosome 18"/>
</dbReference>
<dbReference type="InterPro" id="IPR039274">
    <property type="entry name" value="FPF1"/>
</dbReference>
<evidence type="ECO:0000256" key="1">
    <source>
        <dbReference type="ARBA" id="ARBA00008013"/>
    </source>
</evidence>
<organism evidence="2 3">
    <name type="scientific">Ceratopteris richardii</name>
    <name type="common">Triangle waterfern</name>
    <dbReference type="NCBI Taxonomy" id="49495"/>
    <lineage>
        <taxon>Eukaryota</taxon>
        <taxon>Viridiplantae</taxon>
        <taxon>Streptophyta</taxon>
        <taxon>Embryophyta</taxon>
        <taxon>Tracheophyta</taxon>
        <taxon>Polypodiopsida</taxon>
        <taxon>Polypodiidae</taxon>
        <taxon>Polypodiales</taxon>
        <taxon>Pteridineae</taxon>
        <taxon>Pteridaceae</taxon>
        <taxon>Parkerioideae</taxon>
        <taxon>Ceratopteris</taxon>
    </lineage>
</organism>
<evidence type="ECO:0000313" key="3">
    <source>
        <dbReference type="Proteomes" id="UP000825935"/>
    </source>
</evidence>
<name>A0A8T2ST70_CERRI</name>
<protein>
    <recommendedName>
        <fullName evidence="4">Flowering-promoting factor 1-like protein 1</fullName>
    </recommendedName>
</protein>
<gene>
    <name evidence="2" type="ORF">KP509_18G034700</name>
</gene>
<proteinExistence type="inferred from homology"/>
<sequence length="126" mass="14286">MAGVWHFGSDGVVRLVRDDDDKGTPSSACHHLVRREGTSSEVPKVLVYSSTNEKILSYADLQRKLSELGWQRLAPSKEMASTLQFQKRDYSRQLITLPTDFRCFGLRHMIDIVIKNQGCFVICNLA</sequence>
<accession>A0A8T2ST70</accession>
<evidence type="ECO:0008006" key="4">
    <source>
        <dbReference type="Google" id="ProtNLM"/>
    </source>
</evidence>
<comment type="similarity">
    <text evidence="1">Belongs to the FPF1 family.</text>
</comment>
<comment type="caution">
    <text evidence="2">The sequence shown here is derived from an EMBL/GenBank/DDBJ whole genome shotgun (WGS) entry which is preliminary data.</text>
</comment>
<dbReference type="OMA" id="NNRTISH"/>
<evidence type="ECO:0000313" key="2">
    <source>
        <dbReference type="EMBL" id="KAH7365553.1"/>
    </source>
</evidence>
<keyword evidence="3" id="KW-1185">Reference proteome</keyword>
<dbReference type="EMBL" id="CM035423">
    <property type="protein sequence ID" value="KAH7365553.1"/>
    <property type="molecule type" value="Genomic_DNA"/>
</dbReference>
<dbReference type="PANTHER" id="PTHR33433">
    <property type="entry name" value="FLOWERING-PROMOTING FACTOR 1-LIKE PROTEIN 1"/>
    <property type="match status" value="1"/>
</dbReference>